<dbReference type="SUPFAM" id="SSF56672">
    <property type="entry name" value="DNA/RNA polymerases"/>
    <property type="match status" value="1"/>
</dbReference>
<reference evidence="2" key="1">
    <citation type="submission" date="2025-08" db="UniProtKB">
        <authorList>
            <consortium name="Ensembl"/>
        </authorList>
    </citation>
    <scope>IDENTIFICATION</scope>
</reference>
<protein>
    <recommendedName>
        <fullName evidence="1">Reverse transcriptase/retrotransposon-derived protein RNase H-like domain-containing protein</fullName>
    </recommendedName>
</protein>
<feature type="domain" description="Reverse transcriptase/retrotransposon-derived protein RNase H-like" evidence="1">
    <location>
        <begin position="41"/>
        <end position="126"/>
    </location>
</feature>
<dbReference type="Pfam" id="PF17919">
    <property type="entry name" value="RT_RNaseH_2"/>
    <property type="match status" value="1"/>
</dbReference>
<dbReference type="Proteomes" id="UP000261540">
    <property type="component" value="Unplaced"/>
</dbReference>
<organism evidence="2 3">
    <name type="scientific">Paramormyrops kingsleyae</name>
    <dbReference type="NCBI Taxonomy" id="1676925"/>
    <lineage>
        <taxon>Eukaryota</taxon>
        <taxon>Metazoa</taxon>
        <taxon>Chordata</taxon>
        <taxon>Craniata</taxon>
        <taxon>Vertebrata</taxon>
        <taxon>Euteleostomi</taxon>
        <taxon>Actinopterygii</taxon>
        <taxon>Neopterygii</taxon>
        <taxon>Teleostei</taxon>
        <taxon>Osteoglossocephala</taxon>
        <taxon>Osteoglossomorpha</taxon>
        <taxon>Osteoglossiformes</taxon>
        <taxon>Mormyridae</taxon>
        <taxon>Paramormyrops</taxon>
    </lineage>
</organism>
<dbReference type="AlphaFoldDB" id="A0A3B3T301"/>
<dbReference type="STRING" id="1676925.ENSPKIP00000036843"/>
<evidence type="ECO:0000313" key="2">
    <source>
        <dbReference type="Ensembl" id="ENSPKIP00000036843.1"/>
    </source>
</evidence>
<dbReference type="InterPro" id="IPR043502">
    <property type="entry name" value="DNA/RNA_pol_sf"/>
</dbReference>
<sequence length="127" mass="14081">MSFLGLCNYCREWLPDYAALARPLQELIYGKEMTLKDQISWTPEGDRAFLKLKSMLQTDVVLALPNYELPFTLCVDAQEGYMKAVLTQPFGAKHRPLAFYSKKLDAVAAGFPGCLQACAAAAEAVKI</sequence>
<dbReference type="PANTHER" id="PTHR33064:SF37">
    <property type="entry name" value="RIBONUCLEASE H"/>
    <property type="match status" value="1"/>
</dbReference>
<dbReference type="PANTHER" id="PTHR33064">
    <property type="entry name" value="POL PROTEIN"/>
    <property type="match status" value="1"/>
</dbReference>
<evidence type="ECO:0000313" key="3">
    <source>
        <dbReference type="Proteomes" id="UP000261540"/>
    </source>
</evidence>
<dbReference type="Ensembl" id="ENSPKIT00000017797.1">
    <property type="protein sequence ID" value="ENSPKIP00000036843.1"/>
    <property type="gene ID" value="ENSPKIG00000015270.1"/>
</dbReference>
<reference evidence="2" key="2">
    <citation type="submission" date="2025-09" db="UniProtKB">
        <authorList>
            <consortium name="Ensembl"/>
        </authorList>
    </citation>
    <scope>IDENTIFICATION</scope>
</reference>
<dbReference type="InterPro" id="IPR051320">
    <property type="entry name" value="Viral_Replic_Matur_Polypro"/>
</dbReference>
<dbReference type="Gene3D" id="3.10.20.370">
    <property type="match status" value="1"/>
</dbReference>
<name>A0A3B3T301_9TELE</name>
<proteinExistence type="predicted"/>
<accession>A0A3B3T301</accession>
<dbReference type="GeneTree" id="ENSGT01030000235529"/>
<keyword evidence="3" id="KW-1185">Reference proteome</keyword>
<dbReference type="InterPro" id="IPR041577">
    <property type="entry name" value="RT_RNaseH_2"/>
</dbReference>
<evidence type="ECO:0000259" key="1">
    <source>
        <dbReference type="Pfam" id="PF17919"/>
    </source>
</evidence>